<dbReference type="EMBL" id="JAUOEK010000184">
    <property type="protein sequence ID" value="MDO5972451.1"/>
    <property type="molecule type" value="Genomic_DNA"/>
</dbReference>
<evidence type="ECO:0000259" key="2">
    <source>
        <dbReference type="PROSITE" id="PS50835"/>
    </source>
</evidence>
<dbReference type="InterPro" id="IPR007110">
    <property type="entry name" value="Ig-like_dom"/>
</dbReference>
<dbReference type="InterPro" id="IPR044023">
    <property type="entry name" value="Ig_7"/>
</dbReference>
<dbReference type="NCBIfam" id="TIGR04131">
    <property type="entry name" value="Bac_Flav_CTERM"/>
    <property type="match status" value="1"/>
</dbReference>
<dbReference type="InterPro" id="IPR026341">
    <property type="entry name" value="T9SS_type_B"/>
</dbReference>
<keyword evidence="4" id="KW-1185">Reference proteome</keyword>
<feature type="signal peptide" evidence="1">
    <location>
        <begin position="1"/>
        <end position="29"/>
    </location>
</feature>
<proteinExistence type="predicted"/>
<protein>
    <submittedName>
        <fullName evidence="3">Gliding motility-associated C-terminal domain-containing protein</fullName>
    </submittedName>
</protein>
<dbReference type="Pfam" id="PF19081">
    <property type="entry name" value="Ig_7"/>
    <property type="match status" value="1"/>
</dbReference>
<dbReference type="RefSeq" id="WP_303280194.1">
    <property type="nucleotide sequence ID" value="NZ_JAUOEK010000184.1"/>
</dbReference>
<evidence type="ECO:0000313" key="3">
    <source>
        <dbReference type="EMBL" id="MDO5972451.1"/>
    </source>
</evidence>
<dbReference type="PROSITE" id="PS50835">
    <property type="entry name" value="IG_LIKE"/>
    <property type="match status" value="1"/>
</dbReference>
<gene>
    <name evidence="3" type="ORF">Q4Q35_21830</name>
</gene>
<sequence>MKTTLLFRNVLKNTFYMLLLLCTSLSVFAQCPTIPDPTPPAICDDPGLTFADLISLPYNYVNDGGNGIQWYNVSTGGVALNSTSLVTEGTYYVDDDSGTCGSRASITINFTVDPTGQVLHGIYCSNENPILQDYIDQVLTPNIPSGGSVEVYYSSNLSTQADPNDTLPHLDTNLVIVFVDGVCRSQYEPGLAFVINSPQDPTPADPQEFCVSDNPTIGDLDTGTLATNFNWYGGLDGFGNPIMPLASTEPLMDGAIYYIQIDDPFSHCDSNPVPVTVNIDIPLDAGTSNTLTYCEDSISAEPPFNLFDSLLDTPDTGGSWSSSPTVTTTNGDSGTVDISTLTADTYVFTYTLNNAPSECDPSISTITIVVSPILSSGTSLTIANPETFCVSELSSNFNLMTLLDTDADPGGQWTEGASSAGTVIPSLIDLTTGAYTPAGSPYSFTYTQNVTTPCPDNSTTIQIAIVAEPNTGTADPATYCENDPALNNATFDLFTLLTGTVDGGGQWYLGTDTTGTMIPDILDLNTLTNLQVYNYTYSVTDINGCTNSTTTSITIDDAPNAGTATNPNPFCVVDITPGQTLDLSDYLSADADPGVWNDDTLSNQLTGSILTLDGLLSGTTYSFTFDVTAIGSCDAPEMPVVLITINPQPDTGTADSAIYCENDPALNNATFDLFTLLTGTVNAGGQWYLGTDTTGTMIPDILDLNTLTNLQVYNYTYSVTDINGCTSSTTTSITIEDAPNAGTTTNPNPFCVADIAPGQTLDLSDYLSADADSGIWIDDTPSNELSGSIVNLDRLLPGMTYSFTFDVTAIGGCDTPEMPMVTIIINDTPVPTANATQEFCDAATVGDLIATGTTIQWYDDATGGTPLDGTLALINGENYFATDTDAATGCESSTRTEVTVTIHQSPNAGIAANPGILECNNTTINLFDGLDGTQDGGGTWYEGPDNTGTVVATPTTYDITGFSANNYQFTYYVTASLPCVDDSTTITVTIEGPLSAGTSNGDPTFCSTDGIFDLDSNLTGASPGGEWTFNSAVITDQFDPATGQSGTYTYTTSNACGNSSTSFDISVTPAPNAGTSGSALICVIDGPTDLFTFLGTADTGGTWSPSLASGTGVFDPLVDTNGVYTYTVTANAPCLTDAIADITVTVSDITPPVVNNATMEFCLVDNPTVANLDAALTVTGTITWYEDVALTTQLNATNTLVDGEDYYATQRNAAGCESSISVQVDVIVNDTPTPTILDSGIEYCINDGPTINDLSLNITEYNAATDNIIWYDAETGGTAISSSSLLDHDTTYYAVLVDATTGCESSVRLVLTTDLTSCGKLILPDGFSPNGDGTNDTYDFDNLHVLYPDFIIEIFNRYGNIVYKGNANTSRFDGTSNQSGTIGSGDLPVGVYYYIFYFNDNENKPEQGRLYLSR</sequence>
<organism evidence="3 4">
    <name type="scientific">Flavivirga aquimarina</name>
    <dbReference type="NCBI Taxonomy" id="2027862"/>
    <lineage>
        <taxon>Bacteria</taxon>
        <taxon>Pseudomonadati</taxon>
        <taxon>Bacteroidota</taxon>
        <taxon>Flavobacteriia</taxon>
        <taxon>Flavobacteriales</taxon>
        <taxon>Flavobacteriaceae</taxon>
        <taxon>Flavivirga</taxon>
    </lineage>
</organism>
<reference evidence="3" key="1">
    <citation type="submission" date="2023-07" db="EMBL/GenBank/DDBJ databases">
        <title>Two novel species in the genus Flavivirga.</title>
        <authorList>
            <person name="Kwon K."/>
        </authorList>
    </citation>
    <scope>NUCLEOTIDE SEQUENCE</scope>
    <source>
        <strain evidence="3">KCTC 52353</strain>
    </source>
</reference>
<feature type="domain" description="Ig-like" evidence="2">
    <location>
        <begin position="819"/>
        <end position="901"/>
    </location>
</feature>
<feature type="chain" id="PRO_5045644937" evidence="1">
    <location>
        <begin position="30"/>
        <end position="1414"/>
    </location>
</feature>
<evidence type="ECO:0000256" key="1">
    <source>
        <dbReference type="SAM" id="SignalP"/>
    </source>
</evidence>
<dbReference type="Proteomes" id="UP001176883">
    <property type="component" value="Unassembled WGS sequence"/>
</dbReference>
<evidence type="ECO:0000313" key="4">
    <source>
        <dbReference type="Proteomes" id="UP001176883"/>
    </source>
</evidence>
<accession>A0ABT8WH56</accession>
<dbReference type="Pfam" id="PF13585">
    <property type="entry name" value="CHU_C"/>
    <property type="match status" value="1"/>
</dbReference>
<name>A0ABT8WH56_9FLAO</name>
<comment type="caution">
    <text evidence="3">The sequence shown here is derived from an EMBL/GenBank/DDBJ whole genome shotgun (WGS) entry which is preliminary data.</text>
</comment>
<keyword evidence="1" id="KW-0732">Signal</keyword>